<dbReference type="EMBL" id="CAQQ02067089">
    <property type="status" value="NOT_ANNOTATED_CDS"/>
    <property type="molecule type" value="Genomic_DNA"/>
</dbReference>
<dbReference type="STRING" id="36166.T1GHF7"/>
<dbReference type="EnsemblMetazoa" id="MESCA002854-RA">
    <property type="protein sequence ID" value="MESCA002854-PA"/>
    <property type="gene ID" value="MESCA002854"/>
</dbReference>
<accession>T1GHF7</accession>
<evidence type="ECO:0000313" key="3">
    <source>
        <dbReference type="Proteomes" id="UP000015102"/>
    </source>
</evidence>
<protein>
    <submittedName>
        <fullName evidence="2">Uncharacterized protein</fullName>
    </submittedName>
</protein>
<reference evidence="3" key="1">
    <citation type="submission" date="2013-02" db="EMBL/GenBank/DDBJ databases">
        <authorList>
            <person name="Hughes D."/>
        </authorList>
    </citation>
    <scope>NUCLEOTIDE SEQUENCE</scope>
    <source>
        <strain>Durham</strain>
        <strain evidence="3">NC isolate 2 -- Noor lab</strain>
    </source>
</reference>
<feature type="region of interest" description="Disordered" evidence="1">
    <location>
        <begin position="36"/>
        <end position="75"/>
    </location>
</feature>
<dbReference type="AlphaFoldDB" id="T1GHF7"/>
<keyword evidence="3" id="KW-1185">Reference proteome</keyword>
<sequence length="123" mass="14068">MENPQRSSRWRDEEYDKVVAVKDVYYQENVQIEKARQKKKSELLNGGQSGMTSREEPLVFNSNEDVPSPTTEEVRTSIQRLKNNQSASSDGIPAELLKAADINFINAFHQLLVKIWNAETMPN</sequence>
<dbReference type="HOGENOM" id="CLU_2017845_0_0_1"/>
<evidence type="ECO:0000313" key="2">
    <source>
        <dbReference type="EnsemblMetazoa" id="MESCA002854-PA"/>
    </source>
</evidence>
<feature type="compositionally biased region" description="Polar residues" evidence="1">
    <location>
        <begin position="60"/>
        <end position="75"/>
    </location>
</feature>
<name>T1GHF7_MEGSC</name>
<organism evidence="2 3">
    <name type="scientific">Megaselia scalaris</name>
    <name type="common">Humpbacked fly</name>
    <name type="synonym">Phora scalaris</name>
    <dbReference type="NCBI Taxonomy" id="36166"/>
    <lineage>
        <taxon>Eukaryota</taxon>
        <taxon>Metazoa</taxon>
        <taxon>Ecdysozoa</taxon>
        <taxon>Arthropoda</taxon>
        <taxon>Hexapoda</taxon>
        <taxon>Insecta</taxon>
        <taxon>Pterygota</taxon>
        <taxon>Neoptera</taxon>
        <taxon>Endopterygota</taxon>
        <taxon>Diptera</taxon>
        <taxon>Brachycera</taxon>
        <taxon>Muscomorpha</taxon>
        <taxon>Platypezoidea</taxon>
        <taxon>Phoridae</taxon>
        <taxon>Megaseliini</taxon>
        <taxon>Megaselia</taxon>
    </lineage>
</organism>
<evidence type="ECO:0000256" key="1">
    <source>
        <dbReference type="SAM" id="MobiDB-lite"/>
    </source>
</evidence>
<reference evidence="2" key="2">
    <citation type="submission" date="2015-06" db="UniProtKB">
        <authorList>
            <consortium name="EnsemblMetazoa"/>
        </authorList>
    </citation>
    <scope>IDENTIFICATION</scope>
</reference>
<proteinExistence type="predicted"/>
<dbReference type="Proteomes" id="UP000015102">
    <property type="component" value="Unassembled WGS sequence"/>
</dbReference>